<keyword evidence="2" id="KW-1185">Reference proteome</keyword>
<comment type="caution">
    <text evidence="1">The sequence shown here is derived from an EMBL/GenBank/DDBJ whole genome shotgun (WGS) entry which is preliminary data.</text>
</comment>
<dbReference type="RefSeq" id="WP_344591373.1">
    <property type="nucleotide sequence ID" value="NZ_BAAARW010000016.1"/>
</dbReference>
<organism evidence="1 2">
    <name type="scientific">Actinomadura vinacea</name>
    <dbReference type="NCBI Taxonomy" id="115336"/>
    <lineage>
        <taxon>Bacteria</taxon>
        <taxon>Bacillati</taxon>
        <taxon>Actinomycetota</taxon>
        <taxon>Actinomycetes</taxon>
        <taxon>Streptosporangiales</taxon>
        <taxon>Thermomonosporaceae</taxon>
        <taxon>Actinomadura</taxon>
    </lineage>
</organism>
<evidence type="ECO:0000313" key="2">
    <source>
        <dbReference type="Proteomes" id="UP001501231"/>
    </source>
</evidence>
<sequence length="208" mass="23384">MSFTVHARKVRDPSLPQAWRASALRSCVQLYRPIGFHATLDYLEAKAGPFERDEAALLRALALIESSRAAWHAAIREYDQARRDAKREGHRKPRWSGPFSPTIWYGAPQEAALHAVRYWQGSQLPALLTRKDQTARALAACVAACLASEGGLAPADRETLQVCREELERRLRNRPSGFADAEYFRVRDLLTVAGLLKTACEPVRECRT</sequence>
<evidence type="ECO:0000313" key="1">
    <source>
        <dbReference type="EMBL" id="GAA2427231.1"/>
    </source>
</evidence>
<protein>
    <submittedName>
        <fullName evidence="1">Uncharacterized protein</fullName>
    </submittedName>
</protein>
<gene>
    <name evidence="1" type="ORF">GCM10010191_45170</name>
</gene>
<dbReference type="EMBL" id="BAAARW010000016">
    <property type="protein sequence ID" value="GAA2427231.1"/>
    <property type="molecule type" value="Genomic_DNA"/>
</dbReference>
<dbReference type="Proteomes" id="UP001501231">
    <property type="component" value="Unassembled WGS sequence"/>
</dbReference>
<name>A0ABN3JCU7_9ACTN</name>
<reference evidence="1 2" key="1">
    <citation type="journal article" date="2019" name="Int. J. Syst. Evol. Microbiol.">
        <title>The Global Catalogue of Microorganisms (GCM) 10K type strain sequencing project: providing services to taxonomists for standard genome sequencing and annotation.</title>
        <authorList>
            <consortium name="The Broad Institute Genomics Platform"/>
            <consortium name="The Broad Institute Genome Sequencing Center for Infectious Disease"/>
            <person name="Wu L."/>
            <person name="Ma J."/>
        </authorList>
    </citation>
    <scope>NUCLEOTIDE SEQUENCE [LARGE SCALE GENOMIC DNA]</scope>
    <source>
        <strain evidence="1 2">JCM 3325</strain>
    </source>
</reference>
<accession>A0ABN3JCU7</accession>
<proteinExistence type="predicted"/>